<dbReference type="Proteomes" id="UP000515160">
    <property type="component" value="Chromosome 3"/>
</dbReference>
<name>A0A6P8XGU0_DROAB</name>
<dbReference type="OrthoDB" id="7872178at2759"/>
<feature type="compositionally biased region" description="Low complexity" evidence="1">
    <location>
        <begin position="92"/>
        <end position="116"/>
    </location>
</feature>
<evidence type="ECO:0000256" key="1">
    <source>
        <dbReference type="SAM" id="MobiDB-lite"/>
    </source>
</evidence>
<evidence type="ECO:0000256" key="2">
    <source>
        <dbReference type="SAM" id="SignalP"/>
    </source>
</evidence>
<dbReference type="GeneID" id="117572784"/>
<keyword evidence="3" id="KW-1185">Reference proteome</keyword>
<organism evidence="3 4">
    <name type="scientific">Drosophila albomicans</name>
    <name type="common">Fruit fly</name>
    <dbReference type="NCBI Taxonomy" id="7291"/>
    <lineage>
        <taxon>Eukaryota</taxon>
        <taxon>Metazoa</taxon>
        <taxon>Ecdysozoa</taxon>
        <taxon>Arthropoda</taxon>
        <taxon>Hexapoda</taxon>
        <taxon>Insecta</taxon>
        <taxon>Pterygota</taxon>
        <taxon>Neoptera</taxon>
        <taxon>Endopterygota</taxon>
        <taxon>Diptera</taxon>
        <taxon>Brachycera</taxon>
        <taxon>Muscomorpha</taxon>
        <taxon>Ephydroidea</taxon>
        <taxon>Drosophilidae</taxon>
        <taxon>Drosophila</taxon>
    </lineage>
</organism>
<feature type="chain" id="PRO_5028342570" evidence="2">
    <location>
        <begin position="22"/>
        <end position="218"/>
    </location>
</feature>
<sequence length="218" mass="24417">MQFKFKLLLISLCLLCTQVLGQDVRPEFPEDFPTTTIEADTELPTTTGSSVELPSEPATTSTEYLTTTTKVMTTIPTTTTEPITIATTKATTDTTTEAVEEPLTTTTELPEISSTPPVIPSWPPGGPYFYPTYAPATRPPHFTPTYHWLWDLYESEEVPRCYLREQTERSRVRWGCGYSRSLPIISCYRCCYYGNSRFAGCTKLHSGVCHAQSSAWQT</sequence>
<accession>A0A6P8XGU0</accession>
<keyword evidence="2" id="KW-0732">Signal</keyword>
<gene>
    <name evidence="4" type="primary">LOC117572784</name>
</gene>
<dbReference type="RefSeq" id="XP_034111773.1">
    <property type="nucleotide sequence ID" value="XM_034255882.2"/>
</dbReference>
<evidence type="ECO:0000313" key="3">
    <source>
        <dbReference type="Proteomes" id="UP000515160"/>
    </source>
</evidence>
<feature type="signal peptide" evidence="2">
    <location>
        <begin position="1"/>
        <end position="21"/>
    </location>
</feature>
<reference evidence="4" key="1">
    <citation type="submission" date="2025-08" db="UniProtKB">
        <authorList>
            <consortium name="RefSeq"/>
        </authorList>
    </citation>
    <scope>IDENTIFICATION</scope>
    <source>
        <strain evidence="4">15112-1751.03</strain>
        <tissue evidence="4">Whole Adult</tissue>
    </source>
</reference>
<feature type="region of interest" description="Disordered" evidence="1">
    <location>
        <begin position="92"/>
        <end position="117"/>
    </location>
</feature>
<evidence type="ECO:0000313" key="4">
    <source>
        <dbReference type="RefSeq" id="XP_034111773.1"/>
    </source>
</evidence>
<protein>
    <submittedName>
        <fullName evidence="4">Integumentary mucin C.1</fullName>
    </submittedName>
</protein>
<feature type="compositionally biased region" description="Polar residues" evidence="1">
    <location>
        <begin position="35"/>
        <end position="52"/>
    </location>
</feature>
<dbReference type="AlphaFoldDB" id="A0A6P8XGU0"/>
<proteinExistence type="predicted"/>
<feature type="region of interest" description="Disordered" evidence="1">
    <location>
        <begin position="35"/>
        <end position="61"/>
    </location>
</feature>